<evidence type="ECO:0000313" key="1">
    <source>
        <dbReference type="EMBL" id="UOQ70314.1"/>
    </source>
</evidence>
<dbReference type="EMBL" id="CP095046">
    <property type="protein sequence ID" value="UOQ70314.1"/>
    <property type="molecule type" value="Genomic_DNA"/>
</dbReference>
<dbReference type="KEGG" id="hcu:MUN79_16340"/>
<dbReference type="Proteomes" id="UP000831796">
    <property type="component" value="Chromosome"/>
</dbReference>
<accession>A0A8T9PYJ5</accession>
<dbReference type="AlphaFoldDB" id="A0A8T9PYJ5"/>
<proteinExistence type="predicted"/>
<protein>
    <recommendedName>
        <fullName evidence="3">Peptidase M28</fullName>
    </recommendedName>
</protein>
<evidence type="ECO:0000313" key="2">
    <source>
        <dbReference type="Proteomes" id="UP000831796"/>
    </source>
</evidence>
<gene>
    <name evidence="1" type="ORF">MUN79_16340</name>
</gene>
<dbReference type="Gene3D" id="3.40.630.10">
    <property type="entry name" value="Zn peptidases"/>
    <property type="match status" value="1"/>
</dbReference>
<keyword evidence="2" id="KW-1185">Reference proteome</keyword>
<sequence>MKTEKYTAPKSAKMVEKMPKSRRNHIEELSKGLICVMQKFPPIFLFLFLFSCPLVAQRKSTSATSAPGAGVTAATVERVARALADDAMEGRASTQPGGLKAAQFLAAEFQKLGLESLPGVKGYEQVFPVYETKTAALYVTINGTNVPQEKTLLVSGSPS</sequence>
<organism evidence="1 2">
    <name type="scientific">Hymenobacter cellulosilyticus</name>
    <dbReference type="NCBI Taxonomy" id="2932248"/>
    <lineage>
        <taxon>Bacteria</taxon>
        <taxon>Pseudomonadati</taxon>
        <taxon>Bacteroidota</taxon>
        <taxon>Cytophagia</taxon>
        <taxon>Cytophagales</taxon>
        <taxon>Hymenobacteraceae</taxon>
        <taxon>Hymenobacter</taxon>
    </lineage>
</organism>
<reference evidence="1" key="1">
    <citation type="submission" date="2022-04" db="EMBL/GenBank/DDBJ databases">
        <title>Hymenobacter sp. isolated from the air.</title>
        <authorList>
            <person name="Won M."/>
            <person name="Lee C.-M."/>
            <person name="Woen H.-Y."/>
            <person name="Kwon S.-W."/>
        </authorList>
    </citation>
    <scope>NUCLEOTIDE SEQUENCE</scope>
    <source>
        <strain evidence="1">5116S-3</strain>
    </source>
</reference>
<evidence type="ECO:0008006" key="3">
    <source>
        <dbReference type="Google" id="ProtNLM"/>
    </source>
</evidence>
<name>A0A8T9PYJ5_9BACT</name>
<dbReference type="RefSeq" id="WP_244673737.1">
    <property type="nucleotide sequence ID" value="NZ_CP095046.1"/>
</dbReference>
<dbReference type="SUPFAM" id="SSF53187">
    <property type="entry name" value="Zn-dependent exopeptidases"/>
    <property type="match status" value="1"/>
</dbReference>